<evidence type="ECO:0000313" key="2">
    <source>
        <dbReference type="Proteomes" id="UP001230915"/>
    </source>
</evidence>
<organism evidence="1 2">
    <name type="scientific">Mesonia profundi</name>
    <dbReference type="NCBI Taxonomy" id="3070998"/>
    <lineage>
        <taxon>Bacteria</taxon>
        <taxon>Pseudomonadati</taxon>
        <taxon>Bacteroidota</taxon>
        <taxon>Flavobacteriia</taxon>
        <taxon>Flavobacteriales</taxon>
        <taxon>Flavobacteriaceae</taxon>
        <taxon>Mesonia</taxon>
    </lineage>
</organism>
<name>A0ABU1A5C9_9FLAO</name>
<dbReference type="RefSeq" id="WP_308864900.1">
    <property type="nucleotide sequence ID" value="NZ_JAVHUL010000028.1"/>
</dbReference>
<dbReference type="EMBL" id="JAVHUL010000028">
    <property type="protein sequence ID" value="MDQ7917996.1"/>
    <property type="molecule type" value="Genomic_DNA"/>
</dbReference>
<dbReference type="SUPFAM" id="SSF53067">
    <property type="entry name" value="Actin-like ATPase domain"/>
    <property type="match status" value="1"/>
</dbReference>
<keyword evidence="2" id="KW-1185">Reference proteome</keyword>
<comment type="caution">
    <text evidence="1">The sequence shown here is derived from an EMBL/GenBank/DDBJ whole genome shotgun (WGS) entry which is preliminary data.</text>
</comment>
<dbReference type="InterPro" id="IPR043129">
    <property type="entry name" value="ATPase_NBD"/>
</dbReference>
<reference evidence="1 2" key="1">
    <citation type="submission" date="2023-08" db="EMBL/GenBank/DDBJ databases">
        <title>Mesonia sp. MT50, isolated from deep-sea sediment of the Mariana Trench.</title>
        <authorList>
            <person name="Fu H."/>
        </authorList>
    </citation>
    <scope>NUCLEOTIDE SEQUENCE [LARGE SCALE GENOMIC DNA]</scope>
    <source>
        <strain evidence="1 2">MT50</strain>
    </source>
</reference>
<protein>
    <submittedName>
        <fullName evidence="1">Uncharacterized protein</fullName>
    </submittedName>
</protein>
<gene>
    <name evidence="1" type="ORF">RBU60_10445</name>
</gene>
<sequence>MSTELTINNLLPVLTTGKLSDKNATILNTTFVGIDFGTSTTVVSIAVLGKNKEPLIVKPIELNQKLSDGAIFSSYKVPSVIAWYNNNLIVGEGATGIINRNLPHTKIGTDHNVHQLIQLINQISQTAIAQQKLDFRIENIHVIPLIGNKNNSEKFSVTIKAKSTVPSLSNLKIWMDNIKNQLSNHTAFTINLVIHIDYQSGKK</sequence>
<dbReference type="Proteomes" id="UP001230915">
    <property type="component" value="Unassembled WGS sequence"/>
</dbReference>
<proteinExistence type="predicted"/>
<accession>A0ABU1A5C9</accession>
<evidence type="ECO:0000313" key="1">
    <source>
        <dbReference type="EMBL" id="MDQ7917996.1"/>
    </source>
</evidence>
<dbReference type="Gene3D" id="3.30.420.40">
    <property type="match status" value="1"/>
</dbReference>